<dbReference type="GO" id="GO:0016020">
    <property type="term" value="C:membrane"/>
    <property type="evidence" value="ECO:0007669"/>
    <property type="project" value="TreeGrafter"/>
</dbReference>
<evidence type="ECO:0000313" key="7">
    <source>
        <dbReference type="Proteomes" id="UP000434052"/>
    </source>
</evidence>
<dbReference type="SUPFAM" id="SSF54368">
    <property type="entry name" value="Glutamine synthetase, N-terminal domain"/>
    <property type="match status" value="1"/>
</dbReference>
<dbReference type="AlphaFoldDB" id="A0A6P1ZDP6"/>
<comment type="similarity">
    <text evidence="1 2 3">Belongs to the glutamine synthetase family.</text>
</comment>
<dbReference type="GO" id="GO:0005737">
    <property type="term" value="C:cytoplasm"/>
    <property type="evidence" value="ECO:0007669"/>
    <property type="project" value="TreeGrafter"/>
</dbReference>
<proteinExistence type="inferred from homology"/>
<feature type="domain" description="GS beta-grasp" evidence="4">
    <location>
        <begin position="13"/>
        <end position="107"/>
    </location>
</feature>
<accession>A0A6P1ZDP6</accession>
<dbReference type="InterPro" id="IPR008146">
    <property type="entry name" value="Gln_synth_cat_dom"/>
</dbReference>
<dbReference type="OrthoDB" id="9807095at2"/>
<dbReference type="EMBL" id="QMIF01000010">
    <property type="protein sequence ID" value="TVM32473.1"/>
    <property type="molecule type" value="Genomic_DNA"/>
</dbReference>
<evidence type="ECO:0000259" key="5">
    <source>
        <dbReference type="PROSITE" id="PS51987"/>
    </source>
</evidence>
<reference evidence="6 7" key="1">
    <citation type="submission" date="2018-06" db="EMBL/GenBank/DDBJ databases">
        <title>Complete genome of Desulfovibrio marinus P48SEP.</title>
        <authorList>
            <person name="Crispim J.S."/>
            <person name="Vidigal P.M.P."/>
            <person name="Silva L.C.F."/>
            <person name="Araujo L.C."/>
            <person name="Laguardia C.N."/>
            <person name="Dias R.S."/>
            <person name="Sousa M.P."/>
            <person name="Paula S.O."/>
            <person name="Silva C."/>
        </authorList>
    </citation>
    <scope>NUCLEOTIDE SEQUENCE [LARGE SCALE GENOMIC DNA]</scope>
    <source>
        <strain evidence="6 7">P48SEP</strain>
    </source>
</reference>
<evidence type="ECO:0000313" key="6">
    <source>
        <dbReference type="EMBL" id="TVM32473.1"/>
    </source>
</evidence>
<dbReference type="SUPFAM" id="SSF55931">
    <property type="entry name" value="Glutamine synthetase/guanido kinase"/>
    <property type="match status" value="1"/>
</dbReference>
<name>A0A6P1ZDP6_9BACT</name>
<dbReference type="GO" id="GO:0004356">
    <property type="term" value="F:glutamine synthetase activity"/>
    <property type="evidence" value="ECO:0007669"/>
    <property type="project" value="InterPro"/>
</dbReference>
<comment type="caution">
    <text evidence="6">The sequence shown here is derived from an EMBL/GenBank/DDBJ whole genome shotgun (WGS) entry which is preliminary data.</text>
</comment>
<protein>
    <submittedName>
        <fullName evidence="6">Glutamine synthetase</fullName>
    </submittedName>
</protein>
<gene>
    <name evidence="6" type="ORF">DQK91_14435</name>
</gene>
<evidence type="ECO:0000256" key="1">
    <source>
        <dbReference type="ARBA" id="ARBA00009897"/>
    </source>
</evidence>
<dbReference type="PROSITE" id="PS51986">
    <property type="entry name" value="GS_BETA_GRASP"/>
    <property type="match status" value="1"/>
</dbReference>
<organism evidence="6 7">
    <name type="scientific">Oceanidesulfovibrio marinus</name>
    <dbReference type="NCBI Taxonomy" id="370038"/>
    <lineage>
        <taxon>Bacteria</taxon>
        <taxon>Pseudomonadati</taxon>
        <taxon>Thermodesulfobacteriota</taxon>
        <taxon>Desulfovibrionia</taxon>
        <taxon>Desulfovibrionales</taxon>
        <taxon>Desulfovibrionaceae</taxon>
        <taxon>Oceanidesulfovibrio</taxon>
    </lineage>
</organism>
<feature type="domain" description="GS catalytic" evidence="5">
    <location>
        <begin position="113"/>
        <end position="444"/>
    </location>
</feature>
<dbReference type="Proteomes" id="UP000434052">
    <property type="component" value="Unassembled WGS sequence"/>
</dbReference>
<evidence type="ECO:0000259" key="4">
    <source>
        <dbReference type="PROSITE" id="PS51986"/>
    </source>
</evidence>
<dbReference type="InterPro" id="IPR036651">
    <property type="entry name" value="Gln_synt_N_sf"/>
</dbReference>
<sequence>MQVTEIKDYIQDNGIDSIRVDFSDIHGVNRGKIVPAYRFEEIIEEGITCAQAVSAVMLNNDIAPGSGVADEISYGDMKIVPDITTFSTVPYLDKTIRFIGDPVVDDQPWPFSPRNQLKHILAKYAQLNLRPIVASELEFYVFKTNGAGTCDFYCDKPSNVYTMSPRVDPQNIMHKLQQILSEMGYDILYYNHEFFQGQYEFNWKHSDALKMADQTFTFKNVCKELAHLENLLITFMGRPRNDAGGSGFHMHFSMNDADGKNIFDDPSGNMGMAETMRHFIGGIMEHAKASTAFLAPTVNSYKRFQLDSFAPYYIGWGLDNRTVYLRVPSERGPATRVEVRAGCASANPYLAISAVLAAGLEGINNAIDPGEPFEGDMYRESPDRFETMPLSLFRSLRELEGDTDFCDAMGKKIVQNFMAMKEAEIELYRSWVSDWEFEHYSYHL</sequence>
<dbReference type="InterPro" id="IPR008147">
    <property type="entry name" value="Gln_synt_N"/>
</dbReference>
<dbReference type="PANTHER" id="PTHR43407">
    <property type="entry name" value="GLUTAMINE SYNTHETASE"/>
    <property type="match status" value="1"/>
</dbReference>
<dbReference type="PANTHER" id="PTHR43407:SF1">
    <property type="entry name" value="LENGSIN"/>
    <property type="match status" value="1"/>
</dbReference>
<dbReference type="Gene3D" id="3.10.20.70">
    <property type="entry name" value="Glutamine synthetase, N-terminal domain"/>
    <property type="match status" value="1"/>
</dbReference>
<dbReference type="GO" id="GO:0006542">
    <property type="term" value="P:glutamine biosynthetic process"/>
    <property type="evidence" value="ECO:0007669"/>
    <property type="project" value="InterPro"/>
</dbReference>
<evidence type="ECO:0000256" key="3">
    <source>
        <dbReference type="RuleBase" id="RU000384"/>
    </source>
</evidence>
<dbReference type="InterPro" id="IPR014746">
    <property type="entry name" value="Gln_synth/guanido_kin_cat_dom"/>
</dbReference>
<dbReference type="PROSITE" id="PS51987">
    <property type="entry name" value="GS_CATALYTIC"/>
    <property type="match status" value="1"/>
</dbReference>
<dbReference type="Pfam" id="PF00120">
    <property type="entry name" value="Gln-synt_C"/>
    <property type="match status" value="1"/>
</dbReference>
<dbReference type="SMART" id="SM01230">
    <property type="entry name" value="Gln-synt_C"/>
    <property type="match status" value="1"/>
</dbReference>
<dbReference type="Gene3D" id="3.30.590.10">
    <property type="entry name" value="Glutamine synthetase/guanido kinase, catalytic domain"/>
    <property type="match status" value="1"/>
</dbReference>
<evidence type="ECO:0000256" key="2">
    <source>
        <dbReference type="PROSITE-ProRule" id="PRU01330"/>
    </source>
</evidence>